<evidence type="ECO:0000313" key="1">
    <source>
        <dbReference type="EMBL" id="KAG2204671.1"/>
    </source>
</evidence>
<name>A0A8H7R598_9FUNG</name>
<reference evidence="1" key="1">
    <citation type="submission" date="2020-12" db="EMBL/GenBank/DDBJ databases">
        <title>Metabolic potential, ecology and presence of endohyphal bacteria is reflected in genomic diversity of Mucoromycotina.</title>
        <authorList>
            <person name="Muszewska A."/>
            <person name="Okrasinska A."/>
            <person name="Steczkiewicz K."/>
            <person name="Drgas O."/>
            <person name="Orlowska M."/>
            <person name="Perlinska-Lenart U."/>
            <person name="Aleksandrzak-Piekarczyk T."/>
            <person name="Szatraj K."/>
            <person name="Zielenkiewicz U."/>
            <person name="Pilsyk S."/>
            <person name="Malc E."/>
            <person name="Mieczkowski P."/>
            <person name="Kruszewska J.S."/>
            <person name="Biernat P."/>
            <person name="Pawlowska J."/>
        </authorList>
    </citation>
    <scope>NUCLEOTIDE SEQUENCE</scope>
    <source>
        <strain evidence="1">WA0000017839</strain>
    </source>
</reference>
<dbReference type="InterPro" id="IPR016712">
    <property type="entry name" value="Rbsml_bS1m-like"/>
</dbReference>
<dbReference type="AlphaFoldDB" id="A0A8H7R598"/>
<gene>
    <name evidence="1" type="ORF">INT47_011966</name>
</gene>
<evidence type="ECO:0000313" key="2">
    <source>
        <dbReference type="Proteomes" id="UP000603453"/>
    </source>
</evidence>
<protein>
    <submittedName>
        <fullName evidence="1">Uncharacterized protein</fullName>
    </submittedName>
</protein>
<sequence>MSNTFASLLRGSRLATYDRSIAQVYTTPLKHKQIGDWGLKRNLPTVIRTRYATIEQLDTAEHQTPWQPGDSQVLFVKRWKENFPASKKPVPRLDSPTHNIVEMTPAEFNRFLHSCSLLSPSFQHLLKKKELVPEQVFDYLNVTFKESAAQKPVGPTYSDYDTEEVYPVQGRILNAERHGHAVGIAGVVGFLPKRHSMGLRQTGNRKVRQFYVESAKIDEEGKPHVLLTLTPPGAASLPFMLAFDEDEPAQVAVKTNRVFLTKKPLEDDNLTPHPDHDKLMSRIADLINKK</sequence>
<accession>A0A8H7R598</accession>
<organism evidence="1 2">
    <name type="scientific">Mucor saturninus</name>
    <dbReference type="NCBI Taxonomy" id="64648"/>
    <lineage>
        <taxon>Eukaryota</taxon>
        <taxon>Fungi</taxon>
        <taxon>Fungi incertae sedis</taxon>
        <taxon>Mucoromycota</taxon>
        <taxon>Mucoromycotina</taxon>
        <taxon>Mucoromycetes</taxon>
        <taxon>Mucorales</taxon>
        <taxon>Mucorineae</taxon>
        <taxon>Mucoraceae</taxon>
        <taxon>Mucor</taxon>
    </lineage>
</organism>
<dbReference type="Pfam" id="PF11709">
    <property type="entry name" value="Mit_ribos_Mrp51"/>
    <property type="match status" value="1"/>
</dbReference>
<dbReference type="EMBL" id="JAEPRD010000042">
    <property type="protein sequence ID" value="KAG2204671.1"/>
    <property type="molecule type" value="Genomic_DNA"/>
</dbReference>
<proteinExistence type="predicted"/>
<comment type="caution">
    <text evidence="1">The sequence shown here is derived from an EMBL/GenBank/DDBJ whole genome shotgun (WGS) entry which is preliminary data.</text>
</comment>
<dbReference type="PANTHER" id="PTHR28058:SF1">
    <property type="entry name" value="SMALL RIBOSOMAL SUBUNIT PROTEIN BS1M"/>
    <property type="match status" value="1"/>
</dbReference>
<dbReference type="OrthoDB" id="2735536at2759"/>
<dbReference type="Proteomes" id="UP000603453">
    <property type="component" value="Unassembled WGS sequence"/>
</dbReference>
<dbReference type="PANTHER" id="PTHR28058">
    <property type="entry name" value="37S RIBOSOMAL PROTEIN MRP51, MITOCHONDRIAL"/>
    <property type="match status" value="1"/>
</dbReference>
<keyword evidence="2" id="KW-1185">Reference proteome</keyword>